<keyword evidence="4" id="KW-1185">Reference proteome</keyword>
<feature type="region of interest" description="Disordered" evidence="1">
    <location>
        <begin position="1"/>
        <end position="31"/>
    </location>
</feature>
<dbReference type="EMBL" id="BPVZ01000201">
    <property type="protein sequence ID" value="GKV46048.1"/>
    <property type="molecule type" value="Genomic_DNA"/>
</dbReference>
<proteinExistence type="predicted"/>
<evidence type="ECO:0000313" key="4">
    <source>
        <dbReference type="Proteomes" id="UP001054252"/>
    </source>
</evidence>
<dbReference type="Proteomes" id="UP001054252">
    <property type="component" value="Unassembled WGS sequence"/>
</dbReference>
<keyword evidence="2" id="KW-0812">Transmembrane</keyword>
<organism evidence="3 4">
    <name type="scientific">Rubroshorea leprosula</name>
    <dbReference type="NCBI Taxonomy" id="152421"/>
    <lineage>
        <taxon>Eukaryota</taxon>
        <taxon>Viridiplantae</taxon>
        <taxon>Streptophyta</taxon>
        <taxon>Embryophyta</taxon>
        <taxon>Tracheophyta</taxon>
        <taxon>Spermatophyta</taxon>
        <taxon>Magnoliopsida</taxon>
        <taxon>eudicotyledons</taxon>
        <taxon>Gunneridae</taxon>
        <taxon>Pentapetalae</taxon>
        <taxon>rosids</taxon>
        <taxon>malvids</taxon>
        <taxon>Malvales</taxon>
        <taxon>Dipterocarpaceae</taxon>
        <taxon>Rubroshorea</taxon>
    </lineage>
</organism>
<comment type="caution">
    <text evidence="3">The sequence shown here is derived from an EMBL/GenBank/DDBJ whole genome shotgun (WGS) entry which is preliminary data.</text>
</comment>
<evidence type="ECO:0000313" key="3">
    <source>
        <dbReference type="EMBL" id="GKV46048.1"/>
    </source>
</evidence>
<protein>
    <submittedName>
        <fullName evidence="3">Uncharacterized protein</fullName>
    </submittedName>
</protein>
<reference evidence="3 4" key="1">
    <citation type="journal article" date="2021" name="Commun. Biol.">
        <title>The genome of Shorea leprosula (Dipterocarpaceae) highlights the ecological relevance of drought in aseasonal tropical rainforests.</title>
        <authorList>
            <person name="Ng K.K.S."/>
            <person name="Kobayashi M.J."/>
            <person name="Fawcett J.A."/>
            <person name="Hatakeyama M."/>
            <person name="Paape T."/>
            <person name="Ng C.H."/>
            <person name="Ang C.C."/>
            <person name="Tnah L.H."/>
            <person name="Lee C.T."/>
            <person name="Nishiyama T."/>
            <person name="Sese J."/>
            <person name="O'Brien M.J."/>
            <person name="Copetti D."/>
            <person name="Mohd Noor M.I."/>
            <person name="Ong R.C."/>
            <person name="Putra M."/>
            <person name="Sireger I.Z."/>
            <person name="Indrioko S."/>
            <person name="Kosugi Y."/>
            <person name="Izuno A."/>
            <person name="Isagi Y."/>
            <person name="Lee S.L."/>
            <person name="Shimizu K.K."/>
        </authorList>
    </citation>
    <scope>NUCLEOTIDE SEQUENCE [LARGE SCALE GENOMIC DNA]</scope>
    <source>
        <strain evidence="3">214</strain>
    </source>
</reference>
<name>A0AAV5M976_9ROSI</name>
<keyword evidence="2" id="KW-1133">Transmembrane helix</keyword>
<evidence type="ECO:0000256" key="2">
    <source>
        <dbReference type="SAM" id="Phobius"/>
    </source>
</evidence>
<sequence length="129" mass="15742">MTKEERKGKKIKKQAANQAGNKRGPRRPWKQLSVEEMRIRRQKKIKWDRDYLANIKEMCLELERMKKECKKREREILKGMTKQEPELTAHFIRPCGYFMVRLHVPYFLPSSNHATFLFGFYLIFFIYHF</sequence>
<keyword evidence="2" id="KW-0472">Membrane</keyword>
<feature type="transmembrane region" description="Helical" evidence="2">
    <location>
        <begin position="106"/>
        <end position="127"/>
    </location>
</feature>
<evidence type="ECO:0000256" key="1">
    <source>
        <dbReference type="SAM" id="MobiDB-lite"/>
    </source>
</evidence>
<dbReference type="AlphaFoldDB" id="A0AAV5M976"/>
<gene>
    <name evidence="3" type="ORF">SLEP1_g53061</name>
</gene>
<accession>A0AAV5M976</accession>